<evidence type="ECO:0000313" key="2">
    <source>
        <dbReference type="Proteomes" id="UP001500067"/>
    </source>
</evidence>
<protein>
    <submittedName>
        <fullName evidence="1">Uncharacterized protein</fullName>
    </submittedName>
</protein>
<name>A0ABP8NPM9_9BACT</name>
<reference evidence="2" key="1">
    <citation type="journal article" date="2019" name="Int. J. Syst. Evol. Microbiol.">
        <title>The Global Catalogue of Microorganisms (GCM) 10K type strain sequencing project: providing services to taxonomists for standard genome sequencing and annotation.</title>
        <authorList>
            <consortium name="The Broad Institute Genomics Platform"/>
            <consortium name="The Broad Institute Genome Sequencing Center for Infectious Disease"/>
            <person name="Wu L."/>
            <person name="Ma J."/>
        </authorList>
    </citation>
    <scope>NUCLEOTIDE SEQUENCE [LARGE SCALE GENOMIC DNA]</scope>
    <source>
        <strain evidence="2">JCM 32105</strain>
    </source>
</reference>
<evidence type="ECO:0000313" key="1">
    <source>
        <dbReference type="EMBL" id="GAA4468945.1"/>
    </source>
</evidence>
<dbReference type="EMBL" id="BAABFA010000019">
    <property type="protein sequence ID" value="GAA4468945.1"/>
    <property type="molecule type" value="Genomic_DNA"/>
</dbReference>
<dbReference type="RefSeq" id="WP_345084296.1">
    <property type="nucleotide sequence ID" value="NZ_BAABFA010000019.1"/>
</dbReference>
<dbReference type="Proteomes" id="UP001500067">
    <property type="component" value="Unassembled WGS sequence"/>
</dbReference>
<accession>A0ABP8NPM9</accession>
<gene>
    <name evidence="1" type="ORF">GCM10023093_27540</name>
</gene>
<keyword evidence="2" id="KW-1185">Reference proteome</keyword>
<sequence length="77" mass="8808">MDALIKIKVSELNTAFLEKLRALFKGNDDAELTISFNEYSRNYMETLNRSKADLEQRNGLVSFTIDELEAFSNKKSA</sequence>
<organism evidence="1 2">
    <name type="scientific">Nemorincola caseinilytica</name>
    <dbReference type="NCBI Taxonomy" id="2054315"/>
    <lineage>
        <taxon>Bacteria</taxon>
        <taxon>Pseudomonadati</taxon>
        <taxon>Bacteroidota</taxon>
        <taxon>Chitinophagia</taxon>
        <taxon>Chitinophagales</taxon>
        <taxon>Chitinophagaceae</taxon>
        <taxon>Nemorincola</taxon>
    </lineage>
</organism>
<proteinExistence type="predicted"/>
<comment type="caution">
    <text evidence="1">The sequence shown here is derived from an EMBL/GenBank/DDBJ whole genome shotgun (WGS) entry which is preliminary data.</text>
</comment>